<evidence type="ECO:0000313" key="1">
    <source>
        <dbReference type="EMBL" id="KAI3827314.1"/>
    </source>
</evidence>
<dbReference type="Proteomes" id="UP001056120">
    <property type="component" value="Linkage Group LG01"/>
</dbReference>
<sequence length="74" mass="8480">MTTLESICNVIFYVIAGVVAIGFTVYAKKALKGLENEDNMETDDVFDSDQWHHHRPLITVFLPLFLNHGTMTYF</sequence>
<accession>A0ACB9K539</accession>
<comment type="caution">
    <text evidence="1">The sequence shown here is derived from an EMBL/GenBank/DDBJ whole genome shotgun (WGS) entry which is preliminary data.</text>
</comment>
<reference evidence="2" key="1">
    <citation type="journal article" date="2022" name="Mol. Ecol. Resour.">
        <title>The genomes of chicory, endive, great burdock and yacon provide insights into Asteraceae palaeo-polyploidization history and plant inulin production.</title>
        <authorList>
            <person name="Fan W."/>
            <person name="Wang S."/>
            <person name="Wang H."/>
            <person name="Wang A."/>
            <person name="Jiang F."/>
            <person name="Liu H."/>
            <person name="Zhao H."/>
            <person name="Xu D."/>
            <person name="Zhang Y."/>
        </authorList>
    </citation>
    <scope>NUCLEOTIDE SEQUENCE [LARGE SCALE GENOMIC DNA]</scope>
    <source>
        <strain evidence="2">cv. Yunnan</strain>
    </source>
</reference>
<reference evidence="1 2" key="2">
    <citation type="journal article" date="2022" name="Mol. Ecol. Resour.">
        <title>The genomes of chicory, endive, great burdock and yacon provide insights into Asteraceae paleo-polyploidization history and plant inulin production.</title>
        <authorList>
            <person name="Fan W."/>
            <person name="Wang S."/>
            <person name="Wang H."/>
            <person name="Wang A."/>
            <person name="Jiang F."/>
            <person name="Liu H."/>
            <person name="Zhao H."/>
            <person name="Xu D."/>
            <person name="Zhang Y."/>
        </authorList>
    </citation>
    <scope>NUCLEOTIDE SEQUENCE [LARGE SCALE GENOMIC DNA]</scope>
    <source>
        <strain evidence="2">cv. Yunnan</strain>
        <tissue evidence="1">Leaves</tissue>
    </source>
</reference>
<gene>
    <name evidence="1" type="ORF">L1987_01387</name>
</gene>
<evidence type="ECO:0000313" key="2">
    <source>
        <dbReference type="Proteomes" id="UP001056120"/>
    </source>
</evidence>
<dbReference type="EMBL" id="CM042018">
    <property type="protein sequence ID" value="KAI3827314.1"/>
    <property type="molecule type" value="Genomic_DNA"/>
</dbReference>
<proteinExistence type="predicted"/>
<protein>
    <submittedName>
        <fullName evidence="1">Uncharacterized protein</fullName>
    </submittedName>
</protein>
<organism evidence="1 2">
    <name type="scientific">Smallanthus sonchifolius</name>
    <dbReference type="NCBI Taxonomy" id="185202"/>
    <lineage>
        <taxon>Eukaryota</taxon>
        <taxon>Viridiplantae</taxon>
        <taxon>Streptophyta</taxon>
        <taxon>Embryophyta</taxon>
        <taxon>Tracheophyta</taxon>
        <taxon>Spermatophyta</taxon>
        <taxon>Magnoliopsida</taxon>
        <taxon>eudicotyledons</taxon>
        <taxon>Gunneridae</taxon>
        <taxon>Pentapetalae</taxon>
        <taxon>asterids</taxon>
        <taxon>campanulids</taxon>
        <taxon>Asterales</taxon>
        <taxon>Asteraceae</taxon>
        <taxon>Asteroideae</taxon>
        <taxon>Heliantheae alliance</taxon>
        <taxon>Millerieae</taxon>
        <taxon>Smallanthus</taxon>
    </lineage>
</organism>
<keyword evidence="2" id="KW-1185">Reference proteome</keyword>
<name>A0ACB9K539_9ASTR</name>